<keyword evidence="6" id="KW-0067">ATP-binding</keyword>
<dbReference type="PROSITE" id="PS50893">
    <property type="entry name" value="ABC_TRANSPORTER_2"/>
    <property type="match status" value="2"/>
</dbReference>
<dbReference type="InterPro" id="IPR003439">
    <property type="entry name" value="ABC_transporter-like_ATP-bd"/>
</dbReference>
<sequence>MLGYLKLLWLSNWDEYLAGARKFSEYPLLCKSDSSVIWVHRLRDSFSLCKGGFWLPIIHVYGMSLINLAGLKFMFLLSCCASSYFFGLVVDKGEQWSTYYLLLLSYVVRTFIDAHARFYLARISLRVESGITGIAYYRILSCRKGLKVTSEGAYPHNSYKDLNRKKDPHDFISCTKSLQFLIGRPDIFNLIIGDIASIQMFVNSLLDLCLLPVNLLLTWILLSYQVGFVAAIPGIVTFIFILILSFGYQILGTLYKGPFMEYRDYRLSICHEILGLLRLIRIMGLEDLIYKRLTQVRKNETKFNRKRLLRIQFGSFLEYHIQKITQLIVFIFFYLYNGDELSLSSALSSIHILHSLSTPLRGIPVSFVEGLISLLRFKYFLMIYPTEIQDTQNICDRDNLNIIYTLDQKELDNSDVTRSCYMKTLEFIKGLFLGNNFVIITGPPGCGKTYFLMEILNLKSPDSCYAYANQNSWISGGTVRSAIIFGRLWNKSIYNSIIECCELQYDFENWKEGDLRVVDEGGTSLSGGQRTRISLARCLYSGNEAQFYLFDDIFLNLDPSVGFKIFQKLFGPSGFFKKFDTKVLLTIDLSTLNFFSRAYNETWTNLMVLHLTPCGSVLFSEKLKSNLDYGQNYMMELSNKVQHFPDLLEVIQPEDDTENQVRDNFLVTKKRNNTQSKSSHGSIYSLKHTDDLTLASEKFSLCTIIFNSNYKWYFSLIGSSWCFLLLVSCIGRSILDRLSDIFLSSSNMRNNKLFILEYLALVMMQSVLSIILFLGEGLGGVRAADIAHEAMLRKTLFSPFSFYDLISVGFIINRFSTDLLVFDECPIKRIASVFVPSIDFVIQFLLLCYANTYVIPVVILIILVTYKFVCSKYINTYIMSQKASLEAMSPLCSLFSQGINGITIINSFNAQKFMFSQFLEQLELLQRRRFLQHIASQWAAIRLQLYTLPLTFAVMLTSNDHHWKYLALLYSVHLSDTLSIVTYRFAFMERDMCSSERIYKLITATSYSVRNTMNIRADIPDSGKQVNLHYPIASDKSELPRTGVIVNNLEVGYLNKENLYNLILTNININVKPGEYIGIVGRTGSGKSTLILALLGLIEYINGQILLDGMPTSCLSLTERRKFIGVLPQSPILLKDWTLRDFIDPFSEYTDSQIWSALSECSLDTLVKNLPNSNHLDTIITEDLFSASELRCLSIVRLIINSKSYRMILVDEPPSFSVDKKTYCDINKLLSVYFKHCNIFLVAHNVESLRHCTKVFILANNQIVKILHPDILSTQNDLAELLSIYE</sequence>
<keyword evidence="8 9" id="KW-0472">Membrane</keyword>
<dbReference type="InterPro" id="IPR027417">
    <property type="entry name" value="P-loop_NTPase"/>
</dbReference>
<dbReference type="RefSeq" id="XP_067067806.1">
    <property type="nucleotide sequence ID" value="XM_067211083.1"/>
</dbReference>
<feature type="domain" description="ABC transmembrane type-1" evidence="11">
    <location>
        <begin position="81"/>
        <end position="369"/>
    </location>
</feature>
<dbReference type="PANTHER" id="PTHR24223:SF456">
    <property type="entry name" value="MULTIDRUG RESISTANCE-ASSOCIATED PROTEIN LETHAL(2)03659"/>
    <property type="match status" value="1"/>
</dbReference>
<comment type="subcellular location">
    <subcellularLocation>
        <location evidence="1">Membrane</location>
        <topology evidence="1">Multi-pass membrane protein</topology>
    </subcellularLocation>
</comment>
<evidence type="ECO:0000256" key="8">
    <source>
        <dbReference type="ARBA" id="ARBA00023136"/>
    </source>
</evidence>
<proteinExistence type="inferred from homology"/>
<dbReference type="GO" id="GO:0016020">
    <property type="term" value="C:membrane"/>
    <property type="evidence" value="ECO:0007669"/>
    <property type="project" value="UniProtKB-SubCell"/>
</dbReference>
<feature type="transmembrane region" description="Helical" evidence="9">
    <location>
        <begin position="205"/>
        <end position="222"/>
    </location>
</feature>
<dbReference type="EMBL" id="LRBS01000070">
    <property type="protein sequence ID" value="OII75960.1"/>
    <property type="molecule type" value="Genomic_DNA"/>
</dbReference>
<dbReference type="GO" id="GO:0140359">
    <property type="term" value="F:ABC-type transporter activity"/>
    <property type="evidence" value="ECO:0007669"/>
    <property type="project" value="InterPro"/>
</dbReference>
<feature type="domain" description="ABC transmembrane type-1" evidence="11">
    <location>
        <begin position="737"/>
        <end position="956"/>
    </location>
</feature>
<dbReference type="InterPro" id="IPR017871">
    <property type="entry name" value="ABC_transporter-like_CS"/>
</dbReference>
<dbReference type="InterPro" id="IPR050173">
    <property type="entry name" value="ABC_transporter_C-like"/>
</dbReference>
<dbReference type="PROSITE" id="PS00211">
    <property type="entry name" value="ABC_TRANSPORTER_1"/>
    <property type="match status" value="1"/>
</dbReference>
<evidence type="ECO:0000259" key="10">
    <source>
        <dbReference type="PROSITE" id="PS50893"/>
    </source>
</evidence>
<feature type="transmembrane region" description="Helical" evidence="9">
    <location>
        <begin position="755"/>
        <end position="775"/>
    </location>
</feature>
<protein>
    <submittedName>
        <fullName evidence="12">ABC transporter family protein</fullName>
    </submittedName>
</protein>
<evidence type="ECO:0000256" key="9">
    <source>
        <dbReference type="SAM" id="Phobius"/>
    </source>
</evidence>
<dbReference type="Gene3D" id="3.40.50.300">
    <property type="entry name" value="P-loop containing nucleotide triphosphate hydrolases"/>
    <property type="match status" value="2"/>
</dbReference>
<feature type="transmembrane region" description="Helical" evidence="9">
    <location>
        <begin position="228"/>
        <end position="251"/>
    </location>
</feature>
<dbReference type="Pfam" id="PF00005">
    <property type="entry name" value="ABC_tran"/>
    <property type="match status" value="2"/>
</dbReference>
<dbReference type="InterPro" id="IPR003593">
    <property type="entry name" value="AAA+_ATPase"/>
</dbReference>
<keyword evidence="13" id="KW-1185">Reference proteome</keyword>
<dbReference type="GeneID" id="92365028"/>
<keyword evidence="4 9" id="KW-0812">Transmembrane</keyword>
<feature type="transmembrane region" description="Helical" evidence="9">
    <location>
        <begin position="795"/>
        <end position="815"/>
    </location>
</feature>
<keyword evidence="3" id="KW-0813">Transport</keyword>
<dbReference type="InterPro" id="IPR011527">
    <property type="entry name" value="ABC1_TM_dom"/>
</dbReference>
<keyword evidence="7 9" id="KW-1133">Transmembrane helix</keyword>
<reference evidence="12 13" key="1">
    <citation type="submission" date="2016-10" db="EMBL/GenBank/DDBJ databases">
        <title>Reductive evolution of mitochondrial metabolism and differential evolution of invasion-related proteins in Cryptosporidium.</title>
        <authorList>
            <person name="Liu S."/>
            <person name="Roellig D.M."/>
            <person name="Guo Y."/>
            <person name="Li N."/>
            <person name="Frace M.A."/>
            <person name="Tang K."/>
            <person name="Zhang L."/>
            <person name="Feng Y."/>
            <person name="Xiao L."/>
        </authorList>
    </citation>
    <scope>NUCLEOTIDE SEQUENCE [LARGE SCALE GENOMIC DNA]</scope>
    <source>
        <strain evidence="12">30847</strain>
    </source>
</reference>
<evidence type="ECO:0000256" key="3">
    <source>
        <dbReference type="ARBA" id="ARBA00022448"/>
    </source>
</evidence>
<evidence type="ECO:0000256" key="7">
    <source>
        <dbReference type="ARBA" id="ARBA00022989"/>
    </source>
</evidence>
<evidence type="ECO:0000256" key="1">
    <source>
        <dbReference type="ARBA" id="ARBA00004141"/>
    </source>
</evidence>
<dbReference type="SMART" id="SM00382">
    <property type="entry name" value="AAA"/>
    <property type="match status" value="2"/>
</dbReference>
<comment type="caution">
    <text evidence="12">The sequence shown here is derived from an EMBL/GenBank/DDBJ whole genome shotgun (WGS) entry which is preliminary data.</text>
</comment>
<dbReference type="VEuPathDB" id="CryptoDB:cand_008430"/>
<dbReference type="Proteomes" id="UP000186804">
    <property type="component" value="Unassembled WGS sequence"/>
</dbReference>
<evidence type="ECO:0000256" key="6">
    <source>
        <dbReference type="ARBA" id="ARBA00022840"/>
    </source>
</evidence>
<dbReference type="Pfam" id="PF00664">
    <property type="entry name" value="ABC_membrane"/>
    <property type="match status" value="1"/>
</dbReference>
<evidence type="ECO:0000259" key="11">
    <source>
        <dbReference type="PROSITE" id="PS50929"/>
    </source>
</evidence>
<evidence type="ECO:0000256" key="4">
    <source>
        <dbReference type="ARBA" id="ARBA00022692"/>
    </source>
</evidence>
<dbReference type="PANTHER" id="PTHR24223">
    <property type="entry name" value="ATP-BINDING CASSETTE SUB-FAMILY C"/>
    <property type="match status" value="1"/>
</dbReference>
<dbReference type="GO" id="GO:0016887">
    <property type="term" value="F:ATP hydrolysis activity"/>
    <property type="evidence" value="ECO:0007669"/>
    <property type="project" value="InterPro"/>
</dbReference>
<dbReference type="SUPFAM" id="SSF52540">
    <property type="entry name" value="P-loop containing nucleoside triphosphate hydrolases"/>
    <property type="match status" value="2"/>
</dbReference>
<keyword evidence="5" id="KW-0547">Nucleotide-binding</keyword>
<evidence type="ECO:0000313" key="12">
    <source>
        <dbReference type="EMBL" id="OII75960.1"/>
    </source>
</evidence>
<dbReference type="SUPFAM" id="SSF90123">
    <property type="entry name" value="ABC transporter transmembrane region"/>
    <property type="match status" value="2"/>
</dbReference>
<evidence type="ECO:0000256" key="5">
    <source>
        <dbReference type="ARBA" id="ARBA00022741"/>
    </source>
</evidence>
<organism evidence="12 13">
    <name type="scientific">Cryptosporidium andersoni</name>
    <dbReference type="NCBI Taxonomy" id="117008"/>
    <lineage>
        <taxon>Eukaryota</taxon>
        <taxon>Sar</taxon>
        <taxon>Alveolata</taxon>
        <taxon>Apicomplexa</taxon>
        <taxon>Conoidasida</taxon>
        <taxon>Coccidia</taxon>
        <taxon>Eucoccidiorida</taxon>
        <taxon>Eimeriorina</taxon>
        <taxon>Cryptosporidiidae</taxon>
        <taxon>Cryptosporidium</taxon>
    </lineage>
</organism>
<gene>
    <name evidence="12" type="ORF">cand_008430</name>
</gene>
<evidence type="ECO:0000256" key="2">
    <source>
        <dbReference type="ARBA" id="ARBA00009726"/>
    </source>
</evidence>
<name>A0A1J4MP59_9CRYT</name>
<feature type="domain" description="ABC transporter" evidence="10">
    <location>
        <begin position="1049"/>
        <end position="1285"/>
    </location>
</feature>
<comment type="similarity">
    <text evidence="2">Belongs to the ABC transporter superfamily. ABCC family. Conjugate transporter (TC 3.A.1.208) subfamily.</text>
</comment>
<accession>A0A1J4MP59</accession>
<dbReference type="InterPro" id="IPR036640">
    <property type="entry name" value="ABC1_TM_sf"/>
</dbReference>
<feature type="transmembrane region" description="Helical" evidence="9">
    <location>
        <begin position="712"/>
        <end position="735"/>
    </location>
</feature>
<dbReference type="PROSITE" id="PS50929">
    <property type="entry name" value="ABC_TM1F"/>
    <property type="match status" value="2"/>
</dbReference>
<dbReference type="Gene3D" id="1.20.1560.10">
    <property type="entry name" value="ABC transporter type 1, transmembrane domain"/>
    <property type="match status" value="2"/>
</dbReference>
<evidence type="ECO:0000313" key="13">
    <source>
        <dbReference type="Proteomes" id="UP000186804"/>
    </source>
</evidence>
<dbReference type="GO" id="GO:0005524">
    <property type="term" value="F:ATP binding"/>
    <property type="evidence" value="ECO:0007669"/>
    <property type="project" value="UniProtKB-KW"/>
</dbReference>
<feature type="transmembrane region" description="Helical" evidence="9">
    <location>
        <begin position="65"/>
        <end position="87"/>
    </location>
</feature>
<dbReference type="OrthoDB" id="4865934at2759"/>
<feature type="domain" description="ABC transporter" evidence="10">
    <location>
        <begin position="406"/>
        <end position="645"/>
    </location>
</feature>